<feature type="region of interest" description="Disordered" evidence="1">
    <location>
        <begin position="225"/>
        <end position="244"/>
    </location>
</feature>
<evidence type="ECO:0000256" key="1">
    <source>
        <dbReference type="SAM" id="MobiDB-lite"/>
    </source>
</evidence>
<dbReference type="OrthoDB" id="3553547at2759"/>
<dbReference type="Proteomes" id="UP000256690">
    <property type="component" value="Unassembled WGS sequence"/>
</dbReference>
<proteinExistence type="predicted"/>
<feature type="compositionally biased region" description="Polar residues" evidence="1">
    <location>
        <begin position="532"/>
        <end position="542"/>
    </location>
</feature>
<reference evidence="2 3" key="1">
    <citation type="journal article" date="2018" name="IMA Fungus">
        <title>IMA Genome-F 9: Draft genome sequence of Annulohypoxylon stygium, Aspergillus mulundensis, Berkeleyomyces basicola (syn. Thielaviopsis basicola), Ceratocystis smalleyi, two Cercospora beticola strains, Coleophoma cylindrospora, Fusarium fracticaudum, Phialophora cf. hyalina, and Morchella septimelata.</title>
        <authorList>
            <person name="Wingfield B.D."/>
            <person name="Bills G.F."/>
            <person name="Dong Y."/>
            <person name="Huang W."/>
            <person name="Nel W.J."/>
            <person name="Swalarsk-Parry B.S."/>
            <person name="Vaghefi N."/>
            <person name="Wilken P.M."/>
            <person name="An Z."/>
            <person name="de Beer Z.W."/>
            <person name="De Vos L."/>
            <person name="Chen L."/>
            <person name="Duong T.A."/>
            <person name="Gao Y."/>
            <person name="Hammerbacher A."/>
            <person name="Kikkert J.R."/>
            <person name="Li Y."/>
            <person name="Li H."/>
            <person name="Li K."/>
            <person name="Li Q."/>
            <person name="Liu X."/>
            <person name="Ma X."/>
            <person name="Naidoo K."/>
            <person name="Pethybridge S.J."/>
            <person name="Sun J."/>
            <person name="Steenkamp E.T."/>
            <person name="van der Nest M.A."/>
            <person name="van Wyk S."/>
            <person name="Wingfield M.J."/>
            <person name="Xiong C."/>
            <person name="Yue Q."/>
            <person name="Zhang X."/>
        </authorList>
    </citation>
    <scope>NUCLEOTIDE SEQUENCE [LARGE SCALE GENOMIC DNA]</scope>
    <source>
        <strain evidence="2 3">DSM 5745</strain>
    </source>
</reference>
<feature type="compositionally biased region" description="Basic and acidic residues" evidence="1">
    <location>
        <begin position="92"/>
        <end position="104"/>
    </location>
</feature>
<feature type="region of interest" description="Disordered" evidence="1">
    <location>
        <begin position="76"/>
        <end position="114"/>
    </location>
</feature>
<accession>A0A3D8RRR0</accession>
<dbReference type="GeneID" id="38117124"/>
<keyword evidence="3" id="KW-1185">Reference proteome</keyword>
<feature type="region of interest" description="Disordered" evidence="1">
    <location>
        <begin position="1"/>
        <end position="42"/>
    </location>
</feature>
<feature type="compositionally biased region" description="Polar residues" evidence="1">
    <location>
        <begin position="80"/>
        <end position="90"/>
    </location>
</feature>
<feature type="region of interest" description="Disordered" evidence="1">
    <location>
        <begin position="486"/>
        <end position="515"/>
    </location>
</feature>
<comment type="caution">
    <text evidence="2">The sequence shown here is derived from an EMBL/GenBank/DDBJ whole genome shotgun (WGS) entry which is preliminary data.</text>
</comment>
<organism evidence="2 3">
    <name type="scientific">Aspergillus mulundensis</name>
    <dbReference type="NCBI Taxonomy" id="1810919"/>
    <lineage>
        <taxon>Eukaryota</taxon>
        <taxon>Fungi</taxon>
        <taxon>Dikarya</taxon>
        <taxon>Ascomycota</taxon>
        <taxon>Pezizomycotina</taxon>
        <taxon>Eurotiomycetes</taxon>
        <taxon>Eurotiomycetidae</taxon>
        <taxon>Eurotiales</taxon>
        <taxon>Aspergillaceae</taxon>
        <taxon>Aspergillus</taxon>
        <taxon>Aspergillus subgen. Nidulantes</taxon>
    </lineage>
</organism>
<feature type="compositionally biased region" description="Acidic residues" evidence="1">
    <location>
        <begin position="502"/>
        <end position="513"/>
    </location>
</feature>
<evidence type="ECO:0000313" key="3">
    <source>
        <dbReference type="Proteomes" id="UP000256690"/>
    </source>
</evidence>
<name>A0A3D8RRR0_9EURO</name>
<evidence type="ECO:0000313" key="2">
    <source>
        <dbReference type="EMBL" id="RDW76762.1"/>
    </source>
</evidence>
<dbReference type="RefSeq" id="XP_026603074.1">
    <property type="nucleotide sequence ID" value="XM_026748770.1"/>
</dbReference>
<dbReference type="AlphaFoldDB" id="A0A3D8RRR0"/>
<feature type="region of interest" description="Disordered" evidence="1">
    <location>
        <begin position="530"/>
        <end position="555"/>
    </location>
</feature>
<gene>
    <name evidence="2" type="ORF">DSM5745_06754</name>
</gene>
<protein>
    <submittedName>
        <fullName evidence="2">Uncharacterized protein</fullName>
    </submittedName>
</protein>
<sequence length="555" mass="63053">MPLVALQNRRSSKIDSAPQPESLPGQSLPHPNAVPQHSLAPFSSPGISLDSYHHIDASDAPEISIQATRPLDQHLFGSDSFLSTQPSPNNRAYDEGQNERERHAVPTLDEGDTSRDPRELELLKLYQEFSDLSAKRVRVRQSRMALRYKREDELELRVKFMKHLNSFFADMDLPDVKPIMEEYELLQVATEDYLSSENSYRQEENELEELEYMLSVSMESLTGFPDKEPTPIRVPPPNIHTDTGTWSPLSNNKASTNELPCIVNAYLSRIADERILQERLAELDSEWFITVERQAERKHYNISLDEDSAEFLQTFDEERATIWKDLNNAQMDVISLHAICLEEGHRGFDYEDITSLDSNHHYVNDTWEHHKNPLRLPLQEYSVFQGDAQATRSNGTGPIPIQPSRDAPKHSLMTGSEFSNALQQTSSIRSNEFINKWRLHQLRISSMGIWRLQRSPLWRTLREQGWNDHEITQNIINSWLSDETARACSPDNSSLDHADEGTGADDGDADADADTVKGYAQGLEICVKAKRASQSLPSSPRTSGPKLDPRRNSGP</sequence>
<dbReference type="STRING" id="1810919.A0A3D8RRR0"/>
<dbReference type="EMBL" id="PVWQ01000007">
    <property type="protein sequence ID" value="RDW76762.1"/>
    <property type="molecule type" value="Genomic_DNA"/>
</dbReference>